<gene>
    <name evidence="1" type="ORF">NDU88_004222</name>
</gene>
<evidence type="ECO:0000313" key="2">
    <source>
        <dbReference type="Proteomes" id="UP001066276"/>
    </source>
</evidence>
<accession>A0AAV7WUP9</accession>
<organism evidence="1 2">
    <name type="scientific">Pleurodeles waltl</name>
    <name type="common">Iberian ribbed newt</name>
    <dbReference type="NCBI Taxonomy" id="8319"/>
    <lineage>
        <taxon>Eukaryota</taxon>
        <taxon>Metazoa</taxon>
        <taxon>Chordata</taxon>
        <taxon>Craniata</taxon>
        <taxon>Vertebrata</taxon>
        <taxon>Euteleostomi</taxon>
        <taxon>Amphibia</taxon>
        <taxon>Batrachia</taxon>
        <taxon>Caudata</taxon>
        <taxon>Salamandroidea</taxon>
        <taxon>Salamandridae</taxon>
        <taxon>Pleurodelinae</taxon>
        <taxon>Pleurodeles</taxon>
    </lineage>
</organism>
<comment type="caution">
    <text evidence="1">The sequence shown here is derived from an EMBL/GenBank/DDBJ whole genome shotgun (WGS) entry which is preliminary data.</text>
</comment>
<reference evidence="1" key="1">
    <citation type="journal article" date="2022" name="bioRxiv">
        <title>Sequencing and chromosome-scale assembly of the giantPleurodeles waltlgenome.</title>
        <authorList>
            <person name="Brown T."/>
            <person name="Elewa A."/>
            <person name="Iarovenko S."/>
            <person name="Subramanian E."/>
            <person name="Araus A.J."/>
            <person name="Petzold A."/>
            <person name="Susuki M."/>
            <person name="Suzuki K.-i.T."/>
            <person name="Hayashi T."/>
            <person name="Toyoda A."/>
            <person name="Oliveira C."/>
            <person name="Osipova E."/>
            <person name="Leigh N.D."/>
            <person name="Simon A."/>
            <person name="Yun M.H."/>
        </authorList>
    </citation>
    <scope>NUCLEOTIDE SEQUENCE</scope>
    <source>
        <strain evidence="1">20211129_DDA</strain>
        <tissue evidence="1">Liver</tissue>
    </source>
</reference>
<proteinExistence type="predicted"/>
<keyword evidence="2" id="KW-1185">Reference proteome</keyword>
<dbReference type="Proteomes" id="UP001066276">
    <property type="component" value="Chromosome 1_1"/>
</dbReference>
<dbReference type="EMBL" id="JANPWB010000001">
    <property type="protein sequence ID" value="KAJ1216621.1"/>
    <property type="molecule type" value="Genomic_DNA"/>
</dbReference>
<protein>
    <submittedName>
        <fullName evidence="1">Uncharacterized protein</fullName>
    </submittedName>
</protein>
<sequence length="75" mass="8453">MISSHHHERSINTAFVNKEECIGRCALPCLPITRLRRFLLKALELVSRGISARLKRGVVNMKKGQMLLQAPGNEN</sequence>
<evidence type="ECO:0000313" key="1">
    <source>
        <dbReference type="EMBL" id="KAJ1216621.1"/>
    </source>
</evidence>
<dbReference type="AlphaFoldDB" id="A0AAV7WUP9"/>
<name>A0AAV7WUP9_PLEWA</name>